<dbReference type="EMBL" id="SRYA01000018">
    <property type="protein sequence ID" value="TGY96256.1"/>
    <property type="molecule type" value="Genomic_DNA"/>
</dbReference>
<accession>A0AC61RWN8</accession>
<keyword evidence="1" id="KW-0282">Flagellum</keyword>
<keyword evidence="2" id="KW-1185">Reference proteome</keyword>
<protein>
    <submittedName>
        <fullName evidence="1">Flagellar hook protein</fullName>
    </submittedName>
</protein>
<comment type="caution">
    <text evidence="1">The sequence shown here is derived from an EMBL/GenBank/DDBJ whole genome shotgun (WGS) entry which is preliminary data.</text>
</comment>
<evidence type="ECO:0000313" key="2">
    <source>
        <dbReference type="Proteomes" id="UP000304953"/>
    </source>
</evidence>
<name>A0AC61RWN8_9FIRM</name>
<organism evidence="1 2">
    <name type="scientific">Petralouisia muris</name>
    <dbReference type="NCBI Taxonomy" id="3032872"/>
    <lineage>
        <taxon>Bacteria</taxon>
        <taxon>Bacillati</taxon>
        <taxon>Bacillota</taxon>
        <taxon>Clostridia</taxon>
        <taxon>Lachnospirales</taxon>
        <taxon>Lachnospiraceae</taxon>
        <taxon>Petralouisia</taxon>
    </lineage>
</organism>
<gene>
    <name evidence="1" type="ORF">E5329_10425</name>
</gene>
<keyword evidence="1" id="KW-0966">Cell projection</keyword>
<sequence length="537" mass="56499">MVVQHNLQAMNANRMLGITTGQQSKSTEKLSSGYKINRAADDAAGLTISEKMRKQIRGLDRASTNAEDGISCVQTAEGALTEVHSMLQRMNELAVQAANGTMSEDDRQAVQDEIDQLVTEIDRVSETTKFNEIYLLKGKEGTEKTETIVTYKFELTQAAKDAQKGTLGLTTAGQNALFGAGQTTAISGATAAAGASMALNATALGTNKLFVSPTGSGQTGTDHVEVTDANLATYFDVADDGTVTAKTGLTFVTAGNITLANAGGGTTSNGTDVVTGTPASAATTSDIEKYVEVAEDGSLKYKDGQMLYSVAADAAGEYGDQLENTKIAEADLSTYIESSANPLVDSTGAKIDDVSVYFENGVYKGGIFRNDTNGNSVEIGAEQIKDYIDVKENKVEIKTADALEFNLHVGSESDTSNKIKVEIKSMSAGNIGVAKLKGTGLMTEDDATNAIDTIADAISMVSKQRSALGAVQNRLEHTIANLDNVVENTTAAESRIRDVDMAEEMVEYSKNNILAQAGQSMLAQANQSTQGVLSLLG</sequence>
<proteinExistence type="predicted"/>
<dbReference type="Proteomes" id="UP000304953">
    <property type="component" value="Unassembled WGS sequence"/>
</dbReference>
<reference evidence="1" key="1">
    <citation type="submission" date="2019-04" db="EMBL/GenBank/DDBJ databases">
        <title>Microbes associate with the intestines of laboratory mice.</title>
        <authorList>
            <person name="Navarre W."/>
            <person name="Wong E."/>
            <person name="Huang K."/>
            <person name="Tropini C."/>
            <person name="Ng K."/>
            <person name="Yu B."/>
        </authorList>
    </citation>
    <scope>NUCLEOTIDE SEQUENCE</scope>
    <source>
        <strain evidence="1">NM01_1-7b</strain>
    </source>
</reference>
<keyword evidence="1" id="KW-0969">Cilium</keyword>
<evidence type="ECO:0000313" key="1">
    <source>
        <dbReference type="EMBL" id="TGY96256.1"/>
    </source>
</evidence>